<dbReference type="GO" id="GO:0003824">
    <property type="term" value="F:catalytic activity"/>
    <property type="evidence" value="ECO:0007669"/>
    <property type="project" value="InterPro"/>
</dbReference>
<dbReference type="InterPro" id="IPR005302">
    <property type="entry name" value="MoCF_Sase_C"/>
</dbReference>
<dbReference type="PROSITE" id="PS51340">
    <property type="entry name" value="MOSC"/>
    <property type="match status" value="1"/>
</dbReference>
<gene>
    <name evidence="2" type="ORF">Q9312_09940</name>
</gene>
<accession>A0AA51RQ38</accession>
<dbReference type="Proteomes" id="UP001239782">
    <property type="component" value="Chromosome"/>
</dbReference>
<dbReference type="PANTHER" id="PTHR14237">
    <property type="entry name" value="MOLYBDOPTERIN COFACTOR SULFURASE MOSC"/>
    <property type="match status" value="1"/>
</dbReference>
<evidence type="ECO:0000313" key="2">
    <source>
        <dbReference type="EMBL" id="WMS85533.1"/>
    </source>
</evidence>
<dbReference type="Pfam" id="PF03473">
    <property type="entry name" value="MOSC"/>
    <property type="match status" value="1"/>
</dbReference>
<keyword evidence="3" id="KW-1185">Reference proteome</keyword>
<organism evidence="2 3">
    <name type="scientific">Pleionea litopenaei</name>
    <dbReference type="NCBI Taxonomy" id="3070815"/>
    <lineage>
        <taxon>Bacteria</taxon>
        <taxon>Pseudomonadati</taxon>
        <taxon>Pseudomonadota</taxon>
        <taxon>Gammaproteobacteria</taxon>
        <taxon>Oceanospirillales</taxon>
        <taxon>Pleioneaceae</taxon>
        <taxon>Pleionea</taxon>
    </lineage>
</organism>
<dbReference type="InterPro" id="IPR011037">
    <property type="entry name" value="Pyrv_Knase-like_insert_dom_sf"/>
</dbReference>
<dbReference type="GO" id="GO:0030170">
    <property type="term" value="F:pyridoxal phosphate binding"/>
    <property type="evidence" value="ECO:0007669"/>
    <property type="project" value="InterPro"/>
</dbReference>
<dbReference type="InterPro" id="IPR005303">
    <property type="entry name" value="MOCOS_middle"/>
</dbReference>
<name>A0AA51RQ38_9GAMM</name>
<dbReference type="RefSeq" id="WP_309200686.1">
    <property type="nucleotide sequence ID" value="NZ_CP133548.1"/>
</dbReference>
<reference evidence="2 3" key="1">
    <citation type="submission" date="2023-08" db="EMBL/GenBank/DDBJ databases">
        <title>Pleionea litopenaei sp. nov., isolated from stomach of juvenile Litopenaeus vannamei.</title>
        <authorList>
            <person name="Rho A.M."/>
            <person name="Hwang C.Y."/>
        </authorList>
    </citation>
    <scope>NUCLEOTIDE SEQUENCE [LARGE SCALE GENOMIC DNA]</scope>
    <source>
        <strain evidence="2 3">HL-JVS1</strain>
    </source>
</reference>
<feature type="domain" description="MOSC" evidence="1">
    <location>
        <begin position="134"/>
        <end position="278"/>
    </location>
</feature>
<dbReference type="SUPFAM" id="SSF141673">
    <property type="entry name" value="MOSC N-terminal domain-like"/>
    <property type="match status" value="1"/>
</dbReference>
<dbReference type="PANTHER" id="PTHR14237:SF19">
    <property type="entry name" value="MITOCHONDRIAL AMIDOXIME REDUCING COMPONENT 1"/>
    <property type="match status" value="1"/>
</dbReference>
<dbReference type="AlphaFoldDB" id="A0AA51RQ38"/>
<dbReference type="SUPFAM" id="SSF50800">
    <property type="entry name" value="PK beta-barrel domain-like"/>
    <property type="match status" value="1"/>
</dbReference>
<dbReference type="GO" id="GO:0030151">
    <property type="term" value="F:molybdenum ion binding"/>
    <property type="evidence" value="ECO:0007669"/>
    <property type="project" value="InterPro"/>
</dbReference>
<evidence type="ECO:0000313" key="3">
    <source>
        <dbReference type="Proteomes" id="UP001239782"/>
    </source>
</evidence>
<sequence>MFKATVEGLAIYPVKGFKGIAIEQAELTHLGIKNDRQWMIVNPKYQFVTQRQFPQMALMETQLEDDRLILSWNGDQFEIPMLYQGDSSHIQEAVVWKNQCKVLDEGNAVSEWLTQHLKTPWPVRLVRMHPEFTRWVDQSDKLMKPGAQVSTAFADGFPFLVANQASLDALNQQLGKSLRMNRFRPNIVVSGIPAFSEHRLTWLESDKIKIHLQYPCERCVVTTIEQETAFKDPSMQPLKVLTEINPMPNKAAAAFGQNASLSQGVGEILAVGDSVYFTE</sequence>
<dbReference type="EMBL" id="CP133548">
    <property type="protein sequence ID" value="WMS85533.1"/>
    <property type="molecule type" value="Genomic_DNA"/>
</dbReference>
<dbReference type="Pfam" id="PF03476">
    <property type="entry name" value="MOSC_N"/>
    <property type="match status" value="1"/>
</dbReference>
<proteinExistence type="predicted"/>
<dbReference type="KEGG" id="plei:Q9312_09940"/>
<protein>
    <submittedName>
        <fullName evidence="2">MOSC N-terminal beta barrel domain-containing protein</fullName>
    </submittedName>
</protein>
<evidence type="ECO:0000259" key="1">
    <source>
        <dbReference type="PROSITE" id="PS51340"/>
    </source>
</evidence>